<protein>
    <submittedName>
        <fullName evidence="1">Uncharacterized protein</fullName>
    </submittedName>
</protein>
<dbReference type="GO" id="GO:0006508">
    <property type="term" value="P:proteolysis"/>
    <property type="evidence" value="ECO:0007669"/>
    <property type="project" value="InterPro"/>
</dbReference>
<accession>A0A1V1NWY9</accession>
<dbReference type="InterPro" id="IPR001096">
    <property type="entry name" value="Peptidase_C13"/>
</dbReference>
<dbReference type="Proteomes" id="UP000189670">
    <property type="component" value="Unassembled WGS sequence"/>
</dbReference>
<dbReference type="Pfam" id="PF01650">
    <property type="entry name" value="Peptidase_C13"/>
    <property type="match status" value="1"/>
</dbReference>
<comment type="caution">
    <text evidence="1">The sequence shown here is derived from an EMBL/GenBank/DDBJ whole genome shotgun (WGS) entry which is preliminary data.</text>
</comment>
<organism evidence="1 2">
    <name type="scientific">Candidatus Magnetoglobus multicellularis str. Araruama</name>
    <dbReference type="NCBI Taxonomy" id="890399"/>
    <lineage>
        <taxon>Bacteria</taxon>
        <taxon>Pseudomonadati</taxon>
        <taxon>Thermodesulfobacteriota</taxon>
        <taxon>Desulfobacteria</taxon>
        <taxon>Desulfobacterales</taxon>
        <taxon>Desulfobacteraceae</taxon>
        <taxon>Candidatus Magnetoglobus</taxon>
    </lineage>
</organism>
<reference evidence="2" key="1">
    <citation type="submission" date="2012-11" db="EMBL/GenBank/DDBJ databases">
        <authorList>
            <person name="Lucero-Rivera Y.E."/>
            <person name="Tovar-Ramirez D."/>
        </authorList>
    </citation>
    <scope>NUCLEOTIDE SEQUENCE [LARGE SCALE GENOMIC DNA]</scope>
    <source>
        <strain evidence="2">Araruama</strain>
    </source>
</reference>
<gene>
    <name evidence="1" type="ORF">OMM_11998</name>
</gene>
<name>A0A1V1NWY9_9BACT</name>
<sequence length="148" mass="17468">MINENEILEAKDLDQWMDLAESRMPGNLYFLYEACFSGSFVAMLKNESMLDSKRIIMTSASNEDAHLLHEGALSFSYQFWASMFESPYVYFAFNQAQTMMQTYQTPQLDADGDGIANEKKDFLVYWAAWMYQYKKARYVRFLMHCHEY</sequence>
<proteinExistence type="predicted"/>
<dbReference type="AlphaFoldDB" id="A0A1V1NWY9"/>
<dbReference type="Gene3D" id="3.40.50.1460">
    <property type="match status" value="1"/>
</dbReference>
<dbReference type="EMBL" id="ATBP01001578">
    <property type="protein sequence ID" value="ETR67065.1"/>
    <property type="molecule type" value="Genomic_DNA"/>
</dbReference>
<dbReference type="GO" id="GO:0008233">
    <property type="term" value="F:peptidase activity"/>
    <property type="evidence" value="ECO:0007669"/>
    <property type="project" value="InterPro"/>
</dbReference>
<evidence type="ECO:0000313" key="1">
    <source>
        <dbReference type="EMBL" id="ETR67065.1"/>
    </source>
</evidence>
<evidence type="ECO:0000313" key="2">
    <source>
        <dbReference type="Proteomes" id="UP000189670"/>
    </source>
</evidence>